<dbReference type="Pfam" id="PF22669">
    <property type="entry name" value="Exo_endo_phos2"/>
    <property type="match status" value="1"/>
</dbReference>
<dbReference type="GO" id="GO:0004439">
    <property type="term" value="F:phosphatidylinositol-4,5-bisphosphate 5-phosphatase activity"/>
    <property type="evidence" value="ECO:0007669"/>
    <property type="project" value="TreeGrafter"/>
</dbReference>
<dbReference type="PANTHER" id="PTHR11200:SF275">
    <property type="entry name" value="LD06095P"/>
    <property type="match status" value="1"/>
</dbReference>
<dbReference type="AlphaFoldDB" id="A0A1X7RBC4"/>
<dbReference type="SMART" id="SM00128">
    <property type="entry name" value="IPPc"/>
    <property type="match status" value="1"/>
</dbReference>
<proteinExistence type="predicted"/>
<feature type="transmembrane region" description="Helical" evidence="1">
    <location>
        <begin position="336"/>
        <end position="359"/>
    </location>
</feature>
<keyword evidence="1" id="KW-0472">Membrane</keyword>
<evidence type="ECO:0000256" key="1">
    <source>
        <dbReference type="SAM" id="Phobius"/>
    </source>
</evidence>
<dbReference type="GO" id="GO:0046856">
    <property type="term" value="P:phosphatidylinositol dephosphorylation"/>
    <property type="evidence" value="ECO:0007669"/>
    <property type="project" value="InterPro"/>
</dbReference>
<protein>
    <submittedName>
        <fullName evidence="3">Similar to Saccharomyces cerevisiae YOL065C INP54 Phosphatidylinositol 4,5-bisphosphate 5-phosphatase with a role in secretion</fullName>
    </submittedName>
</protein>
<dbReference type="InterPro" id="IPR036691">
    <property type="entry name" value="Endo/exonu/phosph_ase_sf"/>
</dbReference>
<keyword evidence="1" id="KW-1133">Transmembrane helix</keyword>
<reference evidence="3 4" key="1">
    <citation type="submission" date="2017-04" db="EMBL/GenBank/DDBJ databases">
        <authorList>
            <person name="Afonso C.L."/>
            <person name="Miller P.J."/>
            <person name="Scott M.A."/>
            <person name="Spackman E."/>
            <person name="Goraichik I."/>
            <person name="Dimitrov K.M."/>
            <person name="Suarez D.L."/>
            <person name="Swayne D.E."/>
        </authorList>
    </citation>
    <scope>NUCLEOTIDE SEQUENCE [LARGE SCALE GENOMIC DNA]</scope>
</reference>
<dbReference type="OrthoDB" id="62798at2759"/>
<dbReference type="SUPFAM" id="SSF56219">
    <property type="entry name" value="DNase I-like"/>
    <property type="match status" value="1"/>
</dbReference>
<keyword evidence="1" id="KW-0812">Transmembrane</keyword>
<evidence type="ECO:0000259" key="2">
    <source>
        <dbReference type="SMART" id="SM00128"/>
    </source>
</evidence>
<dbReference type="InterPro" id="IPR046985">
    <property type="entry name" value="IP5"/>
</dbReference>
<dbReference type="PANTHER" id="PTHR11200">
    <property type="entry name" value="INOSITOL 5-PHOSPHATASE"/>
    <property type="match status" value="1"/>
</dbReference>
<dbReference type="Gene3D" id="3.60.10.10">
    <property type="entry name" value="Endonuclease/exonuclease/phosphatase"/>
    <property type="match status" value="1"/>
</dbReference>
<accession>A0A1X7RBC4</accession>
<organism evidence="3 4">
    <name type="scientific">Maudiozyma saulgeensis</name>
    <dbReference type="NCBI Taxonomy" id="1789683"/>
    <lineage>
        <taxon>Eukaryota</taxon>
        <taxon>Fungi</taxon>
        <taxon>Dikarya</taxon>
        <taxon>Ascomycota</taxon>
        <taxon>Saccharomycotina</taxon>
        <taxon>Saccharomycetes</taxon>
        <taxon>Saccharomycetales</taxon>
        <taxon>Saccharomycetaceae</taxon>
        <taxon>Maudiozyma</taxon>
    </lineage>
</organism>
<evidence type="ECO:0000313" key="3">
    <source>
        <dbReference type="EMBL" id="SMN22904.1"/>
    </source>
</evidence>
<sequence>MKQVSITTFNCGKCFPCDDRVEMQAVLSCLIPQNSEPLDIYVMGFQELVEIWEGSFDQLVTTVLLKIGEGAVSLLQLRFPEAQFQVIATSNLGAIGTVIIGKQSLQVRDIRKANCSRGMFYSNLKGGTAIHLNLLDDDKWENFVFMNCHLAANEGEWNRELRVQDQGAIIEMCCNQFQLASLSRSHAFFLGDLNFRNIIQYDVDSTDYSNSSTRQEILHEIDELNVLRRRGSVFYGFQESPITFPPTFKYLLNDTNKYNSKRVPSWCDRVLFSSYDHKLDAEYISLKREQPLLFSDHQPVNFTATLPELHYPRHTITSRSTTTDYLSDSVDTVIGYAGWMVYLRVHWYLLAFLILFIIYKKLL</sequence>
<name>A0A1X7RBC4_9SACH</name>
<dbReference type="EMBL" id="FXLY01000015">
    <property type="protein sequence ID" value="SMN22904.1"/>
    <property type="molecule type" value="Genomic_DNA"/>
</dbReference>
<evidence type="ECO:0000313" key="4">
    <source>
        <dbReference type="Proteomes" id="UP000196158"/>
    </source>
</evidence>
<dbReference type="STRING" id="1789683.A0A1X7RBC4"/>
<dbReference type="Proteomes" id="UP000196158">
    <property type="component" value="Unassembled WGS sequence"/>
</dbReference>
<keyword evidence="4" id="KW-1185">Reference proteome</keyword>
<dbReference type="InterPro" id="IPR000300">
    <property type="entry name" value="IPPc"/>
</dbReference>
<gene>
    <name evidence="3" type="ORF">KASA_0D00660G</name>
</gene>
<feature type="domain" description="Inositol polyphosphate-related phosphatase" evidence="2">
    <location>
        <begin position="1"/>
        <end position="310"/>
    </location>
</feature>